<proteinExistence type="predicted"/>
<sequence length="39" mass="4522">MINRKSKQLHLTKVMIEDLVKSLYLVALSKGDKFLTLVF</sequence>
<dbReference type="Proteomes" id="UP000593571">
    <property type="component" value="Unassembled WGS sequence"/>
</dbReference>
<dbReference type="EMBL" id="JACASE010000001">
    <property type="protein sequence ID" value="KAF6504075.1"/>
    <property type="molecule type" value="Genomic_DNA"/>
</dbReference>
<name>A0A7J8K5E3_ROUAE</name>
<accession>A0A7J8K5E3</accession>
<reference evidence="1 2" key="1">
    <citation type="journal article" date="2020" name="Nature">
        <title>Six reference-quality genomes reveal evolution of bat adaptations.</title>
        <authorList>
            <person name="Jebb D."/>
            <person name="Huang Z."/>
            <person name="Pippel M."/>
            <person name="Hughes G.M."/>
            <person name="Lavrichenko K."/>
            <person name="Devanna P."/>
            <person name="Winkler S."/>
            <person name="Jermiin L.S."/>
            <person name="Skirmuntt E.C."/>
            <person name="Katzourakis A."/>
            <person name="Burkitt-Gray L."/>
            <person name="Ray D.A."/>
            <person name="Sullivan K.A.M."/>
            <person name="Roscito J.G."/>
            <person name="Kirilenko B.M."/>
            <person name="Davalos L.M."/>
            <person name="Corthals A.P."/>
            <person name="Power M.L."/>
            <person name="Jones G."/>
            <person name="Ransome R.D."/>
            <person name="Dechmann D.K.N."/>
            <person name="Locatelli A.G."/>
            <person name="Puechmaille S.J."/>
            <person name="Fedrigo O."/>
            <person name="Jarvis E.D."/>
            <person name="Hiller M."/>
            <person name="Vernes S.C."/>
            <person name="Myers E.W."/>
            <person name="Teeling E.C."/>
        </authorList>
    </citation>
    <scope>NUCLEOTIDE SEQUENCE [LARGE SCALE GENOMIC DNA]</scope>
    <source>
        <strain evidence="1">MRouAeg1</strain>
        <tissue evidence="1">Muscle</tissue>
    </source>
</reference>
<dbReference type="AlphaFoldDB" id="A0A7J8K5E3"/>
<keyword evidence="2" id="KW-1185">Reference proteome</keyword>
<protein>
    <submittedName>
        <fullName evidence="1">BTB domain containing 8</fullName>
    </submittedName>
</protein>
<evidence type="ECO:0000313" key="2">
    <source>
        <dbReference type="Proteomes" id="UP000593571"/>
    </source>
</evidence>
<organism evidence="1 2">
    <name type="scientific">Rousettus aegyptiacus</name>
    <name type="common">Egyptian fruit bat</name>
    <name type="synonym">Pteropus aegyptiacus</name>
    <dbReference type="NCBI Taxonomy" id="9407"/>
    <lineage>
        <taxon>Eukaryota</taxon>
        <taxon>Metazoa</taxon>
        <taxon>Chordata</taxon>
        <taxon>Craniata</taxon>
        <taxon>Vertebrata</taxon>
        <taxon>Euteleostomi</taxon>
        <taxon>Mammalia</taxon>
        <taxon>Eutheria</taxon>
        <taxon>Laurasiatheria</taxon>
        <taxon>Chiroptera</taxon>
        <taxon>Yinpterochiroptera</taxon>
        <taxon>Pteropodoidea</taxon>
        <taxon>Pteropodidae</taxon>
        <taxon>Rousettinae</taxon>
        <taxon>Rousettus</taxon>
    </lineage>
</organism>
<comment type="caution">
    <text evidence="1">The sequence shown here is derived from an EMBL/GenBank/DDBJ whole genome shotgun (WGS) entry which is preliminary data.</text>
</comment>
<evidence type="ECO:0000313" key="1">
    <source>
        <dbReference type="EMBL" id="KAF6504075.1"/>
    </source>
</evidence>
<gene>
    <name evidence="1" type="ORF">HJG63_001613</name>
</gene>